<evidence type="ECO:0000256" key="2">
    <source>
        <dbReference type="SAM" id="Phobius"/>
    </source>
</evidence>
<protein>
    <submittedName>
        <fullName evidence="3">YggT family protein</fullName>
    </submittedName>
</protein>
<feature type="transmembrane region" description="Helical" evidence="2">
    <location>
        <begin position="67"/>
        <end position="84"/>
    </location>
</feature>
<feature type="transmembrane region" description="Helical" evidence="2">
    <location>
        <begin position="12"/>
        <end position="29"/>
    </location>
</feature>
<keyword evidence="2" id="KW-0812">Transmembrane</keyword>
<keyword evidence="2" id="KW-1133">Transmembrane helix</keyword>
<accession>A0A7G9GXR7</accession>
<gene>
    <name evidence="3" type="ORF">H9Q81_01790</name>
</gene>
<evidence type="ECO:0000313" key="3">
    <source>
        <dbReference type="EMBL" id="QNM15599.1"/>
    </source>
</evidence>
<dbReference type="Pfam" id="PF02325">
    <property type="entry name" value="CCB3_YggT"/>
    <property type="match status" value="1"/>
</dbReference>
<dbReference type="PANTHER" id="PTHR33219:SF14">
    <property type="entry name" value="PROTEIN COFACTOR ASSEMBLY OF COMPLEX C SUBUNIT B CCB3, CHLOROPLASTIC-RELATED"/>
    <property type="match status" value="1"/>
</dbReference>
<sequence>MSMFLGIIDTIIRIINTLIIIRVLLSWLAPNSHNGFTDIVYGVTEPILRPFRVLIPIKNIRIDISPIIAYIFFNILRQLIYFLIR</sequence>
<keyword evidence="4" id="KW-1185">Reference proteome</keyword>
<dbReference type="KEGG" id="fho:H9Q81_01790"/>
<dbReference type="GO" id="GO:0016020">
    <property type="term" value="C:membrane"/>
    <property type="evidence" value="ECO:0007669"/>
    <property type="project" value="InterPro"/>
</dbReference>
<dbReference type="Proteomes" id="UP000515913">
    <property type="component" value="Chromosome"/>
</dbReference>
<proteinExistence type="inferred from homology"/>
<dbReference type="InterPro" id="IPR003425">
    <property type="entry name" value="CCB3/YggT"/>
</dbReference>
<comment type="similarity">
    <text evidence="1">Belongs to the YggT family.</text>
</comment>
<name>A0A7G9GXR7_9FUSO</name>
<reference evidence="3 4" key="1">
    <citation type="submission" date="2020-08" db="EMBL/GenBank/DDBJ databases">
        <authorList>
            <person name="Liu C."/>
            <person name="Sun Q."/>
        </authorList>
    </citation>
    <scope>NUCLEOTIDE SEQUENCE [LARGE SCALE GENOMIC DNA]</scope>
    <source>
        <strain evidence="3 4">NSJ-57</strain>
    </source>
</reference>
<evidence type="ECO:0000256" key="1">
    <source>
        <dbReference type="ARBA" id="ARBA00010894"/>
    </source>
</evidence>
<organism evidence="3 4">
    <name type="scientific">Fusobacterium hominis</name>
    <dbReference type="NCBI Taxonomy" id="2764326"/>
    <lineage>
        <taxon>Bacteria</taxon>
        <taxon>Fusobacteriati</taxon>
        <taxon>Fusobacteriota</taxon>
        <taxon>Fusobacteriia</taxon>
        <taxon>Fusobacteriales</taxon>
        <taxon>Fusobacteriaceae</taxon>
        <taxon>Fusobacterium</taxon>
    </lineage>
</organism>
<dbReference type="AlphaFoldDB" id="A0A7G9GXR7"/>
<keyword evidence="2" id="KW-0472">Membrane</keyword>
<dbReference type="PANTHER" id="PTHR33219">
    <property type="entry name" value="YLMG HOMOLOG PROTEIN 2, CHLOROPLASTIC"/>
    <property type="match status" value="1"/>
</dbReference>
<dbReference type="EMBL" id="CP060637">
    <property type="protein sequence ID" value="QNM15599.1"/>
    <property type="molecule type" value="Genomic_DNA"/>
</dbReference>
<evidence type="ECO:0000313" key="4">
    <source>
        <dbReference type="Proteomes" id="UP000515913"/>
    </source>
</evidence>